<dbReference type="InterPro" id="IPR004101">
    <property type="entry name" value="Mur_ligase_C"/>
</dbReference>
<proteinExistence type="inferred from homology"/>
<dbReference type="HAMAP" id="MF_00208">
    <property type="entry name" value="MurE"/>
    <property type="match status" value="1"/>
</dbReference>
<feature type="domain" description="Mur ligase central" evidence="11">
    <location>
        <begin position="106"/>
        <end position="308"/>
    </location>
</feature>
<dbReference type="InterPro" id="IPR013221">
    <property type="entry name" value="Mur_ligase_cen"/>
</dbReference>
<keyword evidence="7" id="KW-0547">Nucleotide-binding</keyword>
<evidence type="ECO:0000256" key="4">
    <source>
        <dbReference type="ARBA" id="ARBA00022984"/>
    </source>
</evidence>
<dbReference type="NCBIfam" id="TIGR01085">
    <property type="entry name" value="murE"/>
    <property type="match status" value="1"/>
</dbReference>
<dbReference type="UniPathway" id="UPA00219"/>
<feature type="modified residue" description="N6-carboxylysine" evidence="7">
    <location>
        <position position="217"/>
    </location>
</feature>
<dbReference type="InterPro" id="IPR000713">
    <property type="entry name" value="Mur_ligase_N"/>
</dbReference>
<dbReference type="OrthoDB" id="9800958at2"/>
<dbReference type="InterPro" id="IPR005761">
    <property type="entry name" value="UDP-N-AcMur-Glu-dNH2Pim_ligase"/>
</dbReference>
<evidence type="ECO:0000256" key="1">
    <source>
        <dbReference type="ARBA" id="ARBA00005898"/>
    </source>
</evidence>
<protein>
    <recommendedName>
        <fullName evidence="7">UDP-N-acetylmuramoyl-L-alanyl-D-glutamate--2,6-diaminopimelate ligase</fullName>
        <ecNumber evidence="7">6.3.2.13</ecNumber>
    </recommendedName>
    <alternativeName>
        <fullName evidence="7">Meso-A2pm-adding enzyme</fullName>
    </alternativeName>
    <alternativeName>
        <fullName evidence="7">Meso-diaminopimelate-adding enzyme</fullName>
    </alternativeName>
    <alternativeName>
        <fullName evidence="7">UDP-MurNAc-L-Ala-D-Glu:meso-diaminopimelate ligase</fullName>
    </alternativeName>
    <alternativeName>
        <fullName evidence="7">UDP-MurNAc-tripeptide synthetase</fullName>
    </alternativeName>
    <alternativeName>
        <fullName evidence="7">UDP-N-acetylmuramyl-tripeptide synthetase</fullName>
    </alternativeName>
</protein>
<keyword evidence="3 7" id="KW-0133">Cell shape</keyword>
<dbReference type="SUPFAM" id="SSF53623">
    <property type="entry name" value="MurD-like peptide ligases, catalytic domain"/>
    <property type="match status" value="1"/>
</dbReference>
<evidence type="ECO:0000259" key="11">
    <source>
        <dbReference type="Pfam" id="PF08245"/>
    </source>
</evidence>
<dbReference type="GO" id="GO:0005524">
    <property type="term" value="F:ATP binding"/>
    <property type="evidence" value="ECO:0007669"/>
    <property type="project" value="UniProtKB-UniRule"/>
</dbReference>
<dbReference type="PANTHER" id="PTHR23135">
    <property type="entry name" value="MUR LIGASE FAMILY MEMBER"/>
    <property type="match status" value="1"/>
</dbReference>
<feature type="binding site" evidence="7">
    <location>
        <position position="177"/>
    </location>
    <ligand>
        <name>UDP-N-acetyl-alpha-D-muramoyl-L-alanyl-D-glutamate</name>
        <dbReference type="ChEBI" id="CHEBI:83900"/>
    </ligand>
</feature>
<keyword evidence="5 7" id="KW-0131">Cell cycle</keyword>
<dbReference type="AlphaFoldDB" id="A0A1E2S3K2"/>
<dbReference type="SUPFAM" id="SSF63418">
    <property type="entry name" value="MurE/MurF N-terminal domain"/>
    <property type="match status" value="1"/>
</dbReference>
<evidence type="ECO:0000313" key="13">
    <source>
        <dbReference type="Proteomes" id="UP000095087"/>
    </source>
</evidence>
<feature type="domain" description="Mur ligase N-terminal catalytic" evidence="9">
    <location>
        <begin position="23"/>
        <end position="95"/>
    </location>
</feature>
<feature type="binding site" evidence="7">
    <location>
        <begin position="108"/>
        <end position="114"/>
    </location>
    <ligand>
        <name>ATP</name>
        <dbReference type="ChEBI" id="CHEBI:30616"/>
    </ligand>
</feature>
<evidence type="ECO:0000256" key="8">
    <source>
        <dbReference type="RuleBase" id="RU004135"/>
    </source>
</evidence>
<dbReference type="GO" id="GO:0005737">
    <property type="term" value="C:cytoplasm"/>
    <property type="evidence" value="ECO:0007669"/>
    <property type="project" value="UniProtKB-SubCell"/>
</dbReference>
<dbReference type="NCBIfam" id="NF001124">
    <property type="entry name" value="PRK00139.1-2"/>
    <property type="match status" value="1"/>
</dbReference>
<accession>A0A1E2S3K2</accession>
<dbReference type="Proteomes" id="UP000095087">
    <property type="component" value="Unassembled WGS sequence"/>
</dbReference>
<evidence type="ECO:0000259" key="9">
    <source>
        <dbReference type="Pfam" id="PF01225"/>
    </source>
</evidence>
<feature type="binding site" evidence="7">
    <location>
        <position position="29"/>
    </location>
    <ligand>
        <name>UDP-N-acetyl-alpha-D-muramoyl-L-alanyl-D-glutamate</name>
        <dbReference type="ChEBI" id="CHEBI:83900"/>
    </ligand>
</feature>
<keyword evidence="7" id="KW-0963">Cytoplasm</keyword>
<dbReference type="GO" id="GO:0008360">
    <property type="term" value="P:regulation of cell shape"/>
    <property type="evidence" value="ECO:0007669"/>
    <property type="project" value="UniProtKB-KW"/>
</dbReference>
<dbReference type="Gene3D" id="3.40.1190.10">
    <property type="entry name" value="Mur-like, catalytic domain"/>
    <property type="match status" value="1"/>
</dbReference>
<evidence type="ECO:0000256" key="5">
    <source>
        <dbReference type="ARBA" id="ARBA00023306"/>
    </source>
</evidence>
<dbReference type="SUPFAM" id="SSF53244">
    <property type="entry name" value="MurD-like peptide ligases, peptide-binding domain"/>
    <property type="match status" value="1"/>
</dbReference>
<comment type="similarity">
    <text evidence="1 7">Belongs to the MurCDEF family. MurE subfamily.</text>
</comment>
<comment type="caution">
    <text evidence="12">The sequence shown here is derived from an EMBL/GenBank/DDBJ whole genome shotgun (WGS) entry which is preliminary data.</text>
</comment>
<dbReference type="InterPro" id="IPR036615">
    <property type="entry name" value="Mur_ligase_C_dom_sf"/>
</dbReference>
<dbReference type="Pfam" id="PF01225">
    <property type="entry name" value="Mur_ligase"/>
    <property type="match status" value="1"/>
</dbReference>
<comment type="cofactor">
    <cofactor evidence="7">
        <name>Mg(2+)</name>
        <dbReference type="ChEBI" id="CHEBI:18420"/>
    </cofactor>
</comment>
<comment type="catalytic activity">
    <reaction evidence="7">
        <text>UDP-N-acetyl-alpha-D-muramoyl-L-alanyl-D-glutamate + meso-2,6-diaminopimelate + ATP = UDP-N-acetyl-alpha-D-muramoyl-L-alanyl-gamma-D-glutamyl-meso-2,6-diaminopimelate + ADP + phosphate + H(+)</text>
        <dbReference type="Rhea" id="RHEA:23676"/>
        <dbReference type="ChEBI" id="CHEBI:15378"/>
        <dbReference type="ChEBI" id="CHEBI:30616"/>
        <dbReference type="ChEBI" id="CHEBI:43474"/>
        <dbReference type="ChEBI" id="CHEBI:57791"/>
        <dbReference type="ChEBI" id="CHEBI:83900"/>
        <dbReference type="ChEBI" id="CHEBI:83905"/>
        <dbReference type="ChEBI" id="CHEBI:456216"/>
        <dbReference type="EC" id="6.3.2.13"/>
    </reaction>
</comment>
<comment type="subcellular location">
    <subcellularLocation>
        <location evidence="7 8">Cytoplasm</location>
    </subcellularLocation>
</comment>
<dbReference type="GO" id="GO:0051301">
    <property type="term" value="P:cell division"/>
    <property type="evidence" value="ECO:0007669"/>
    <property type="project" value="UniProtKB-KW"/>
</dbReference>
<comment type="caution">
    <text evidence="7">Lacks conserved residue(s) required for the propagation of feature annotation.</text>
</comment>
<evidence type="ECO:0000256" key="6">
    <source>
        <dbReference type="ARBA" id="ARBA00023316"/>
    </source>
</evidence>
<dbReference type="Pfam" id="PF08245">
    <property type="entry name" value="Mur_ligase_M"/>
    <property type="match status" value="1"/>
</dbReference>
<keyword evidence="7" id="KW-0067">ATP-binding</keyword>
<evidence type="ECO:0000313" key="12">
    <source>
        <dbReference type="EMBL" id="ODA69021.1"/>
    </source>
</evidence>
<feature type="binding site" evidence="7">
    <location>
        <position position="183"/>
    </location>
    <ligand>
        <name>UDP-N-acetyl-alpha-D-muramoyl-L-alanyl-D-glutamate</name>
        <dbReference type="ChEBI" id="CHEBI:83900"/>
    </ligand>
</feature>
<comment type="pathway">
    <text evidence="7 8">Cell wall biogenesis; peptidoglycan biosynthesis.</text>
</comment>
<keyword evidence="7" id="KW-0460">Magnesium</keyword>
<keyword evidence="4 7" id="KW-0573">Peptidoglycan synthesis</keyword>
<dbReference type="RefSeq" id="WP_069094195.1">
    <property type="nucleotide sequence ID" value="NZ_MASI01000001.1"/>
</dbReference>
<dbReference type="GO" id="GO:0071555">
    <property type="term" value="P:cell wall organization"/>
    <property type="evidence" value="ECO:0007669"/>
    <property type="project" value="UniProtKB-KW"/>
</dbReference>
<dbReference type="PANTHER" id="PTHR23135:SF4">
    <property type="entry name" value="UDP-N-ACETYLMURAMOYL-L-ALANYL-D-GLUTAMATE--2,6-DIAMINOPIMELATE LIGASE MURE HOMOLOG, CHLOROPLASTIC"/>
    <property type="match status" value="1"/>
</dbReference>
<dbReference type="EMBL" id="MASI01000001">
    <property type="protein sequence ID" value="ODA69021.1"/>
    <property type="molecule type" value="Genomic_DNA"/>
</dbReference>
<evidence type="ECO:0000256" key="3">
    <source>
        <dbReference type="ARBA" id="ARBA00022960"/>
    </source>
</evidence>
<dbReference type="STRING" id="1177755.A7A08_00857"/>
<reference evidence="12 13" key="1">
    <citation type="submission" date="2016-07" db="EMBL/GenBank/DDBJ databases">
        <title>Draft genome sequence of Methyloligella halotolerans C2T (VKM B-2706T=CCUG 61687T=DSM 25045T), a halotolerant polyhydroxybutyrate accumulating methylotroph.</title>
        <authorList>
            <person name="Vasilenko O.V."/>
            <person name="Doronina N.V."/>
            <person name="Poroshina M.N."/>
            <person name="Tarlachkov S.V."/>
            <person name="Trotsenko Y.A."/>
        </authorList>
    </citation>
    <scope>NUCLEOTIDE SEQUENCE [LARGE SCALE GENOMIC DNA]</scope>
    <source>
        <strain evidence="12 13">VKM B-2706</strain>
    </source>
</reference>
<feature type="short sequence motif" description="Meso-diaminopimelate recognition motif" evidence="7">
    <location>
        <begin position="406"/>
        <end position="409"/>
    </location>
</feature>
<dbReference type="GO" id="GO:0000287">
    <property type="term" value="F:magnesium ion binding"/>
    <property type="evidence" value="ECO:0007669"/>
    <property type="project" value="UniProtKB-UniRule"/>
</dbReference>
<dbReference type="InterPro" id="IPR035911">
    <property type="entry name" value="MurE/MurF_N"/>
</dbReference>
<dbReference type="GO" id="GO:0009252">
    <property type="term" value="P:peptidoglycan biosynthetic process"/>
    <property type="evidence" value="ECO:0007669"/>
    <property type="project" value="UniProtKB-UniRule"/>
</dbReference>
<sequence>MKLGELIGSDAALAEDVAGISILGLSADSRSVQSGFLFAALPGVKTDGSKFIGEAAARGAAAILAPRGAGADDVGVPVIEVEEPRHTLALAASRFFGAQPETAVAVTGTNGKTSVASFVRQLWTRRGLNAASVGTIGVIAPKGTTILNHTTPDPIELHRILGELAGEGVTHLAIEASSHGLQQHRLDGLKLKAGGFTNITRDHLDYHHNFEDYLAQKLRLFRDLLAPGDTAVVDIGSEAAERVAAECIARGLNLISVGKRGKTLRLLEAVPDGFSQTLKVLYEGETREVRLPLVGDFQASNALVAAGLVMATTGAPLDDVLPMLSELEGAKGRLDLGGTTGAGAPIFIDYAHTPDALAKAIEALRPYVRHRLLVVFGCGGDRDRGKRPQMGAVATKLADQVYVTDDNPRSEEAADIRRAILSHAPGAIEIADRTEAIGEAISHLEEGDVLLVAGKGHETGQIVGNQIIPYSDHEAVAAALSASEGNARG</sequence>
<feature type="binding site" evidence="7">
    <location>
        <begin position="406"/>
        <end position="409"/>
    </location>
    <ligand>
        <name>meso-2,6-diaminopimelate</name>
        <dbReference type="ChEBI" id="CHEBI:57791"/>
    </ligand>
</feature>
<evidence type="ECO:0000256" key="2">
    <source>
        <dbReference type="ARBA" id="ARBA00022618"/>
    </source>
</evidence>
<feature type="binding site" evidence="7">
    <location>
        <position position="382"/>
    </location>
    <ligand>
        <name>meso-2,6-diaminopimelate</name>
        <dbReference type="ChEBI" id="CHEBI:57791"/>
    </ligand>
</feature>
<gene>
    <name evidence="7" type="primary">murE</name>
    <name evidence="12" type="ORF">A7A08_00857</name>
</gene>
<comment type="PTM">
    <text evidence="7">Carboxylation is probably crucial for Mg(2+) binding and, consequently, for the gamma-phosphate positioning of ATP.</text>
</comment>
<dbReference type="Pfam" id="PF02875">
    <property type="entry name" value="Mur_ligase_C"/>
    <property type="match status" value="1"/>
</dbReference>
<organism evidence="12 13">
    <name type="scientific">Methyloligella halotolerans</name>
    <dbReference type="NCBI Taxonomy" id="1177755"/>
    <lineage>
        <taxon>Bacteria</taxon>
        <taxon>Pseudomonadati</taxon>
        <taxon>Pseudomonadota</taxon>
        <taxon>Alphaproteobacteria</taxon>
        <taxon>Hyphomicrobiales</taxon>
        <taxon>Hyphomicrobiaceae</taxon>
        <taxon>Methyloligella</taxon>
    </lineage>
</organism>
<dbReference type="InterPro" id="IPR036565">
    <property type="entry name" value="Mur-like_cat_sf"/>
</dbReference>
<keyword evidence="6 7" id="KW-0961">Cell wall biogenesis/degradation</keyword>
<comment type="function">
    <text evidence="7">Catalyzes the addition of meso-diaminopimelic acid to the nucleotide precursor UDP-N-acetylmuramoyl-L-alanyl-D-glutamate (UMAG) in the biosynthesis of bacterial cell-wall peptidoglycan.</text>
</comment>
<evidence type="ECO:0000256" key="7">
    <source>
        <dbReference type="HAMAP-Rule" id="MF_00208"/>
    </source>
</evidence>
<dbReference type="EC" id="6.3.2.13" evidence="7"/>
<dbReference type="NCBIfam" id="NF001126">
    <property type="entry name" value="PRK00139.1-4"/>
    <property type="match status" value="1"/>
</dbReference>
<dbReference type="PATRIC" id="fig|1177755.3.peg.858"/>
<feature type="binding site" evidence="7">
    <location>
        <position position="458"/>
    </location>
    <ligand>
        <name>meso-2,6-diaminopimelate</name>
        <dbReference type="ChEBI" id="CHEBI:57791"/>
    </ligand>
</feature>
<feature type="binding site" evidence="7">
    <location>
        <position position="185"/>
    </location>
    <ligand>
        <name>UDP-N-acetyl-alpha-D-muramoyl-L-alanyl-D-glutamate</name>
        <dbReference type="ChEBI" id="CHEBI:83900"/>
    </ligand>
</feature>
<keyword evidence="13" id="KW-1185">Reference proteome</keyword>
<evidence type="ECO:0000259" key="10">
    <source>
        <dbReference type="Pfam" id="PF02875"/>
    </source>
</evidence>
<keyword evidence="7 12" id="KW-0436">Ligase</keyword>
<name>A0A1E2S3K2_9HYPH</name>
<keyword evidence="2 7" id="KW-0132">Cell division</keyword>
<feature type="domain" description="Mur ligase C-terminal" evidence="10">
    <location>
        <begin position="332"/>
        <end position="456"/>
    </location>
</feature>
<feature type="binding site" evidence="7">
    <location>
        <position position="454"/>
    </location>
    <ligand>
        <name>meso-2,6-diaminopimelate</name>
        <dbReference type="ChEBI" id="CHEBI:57791"/>
    </ligand>
</feature>
<dbReference type="Gene3D" id="3.40.1390.10">
    <property type="entry name" value="MurE/MurF, N-terminal domain"/>
    <property type="match status" value="1"/>
</dbReference>
<feature type="binding site" evidence="7">
    <location>
        <begin position="150"/>
        <end position="151"/>
    </location>
    <ligand>
        <name>UDP-N-acetyl-alpha-D-muramoyl-L-alanyl-D-glutamate</name>
        <dbReference type="ChEBI" id="CHEBI:83900"/>
    </ligand>
</feature>
<dbReference type="GO" id="GO:0008765">
    <property type="term" value="F:UDP-N-acetylmuramoylalanyl-D-glutamate-2,6-diaminopimelate ligase activity"/>
    <property type="evidence" value="ECO:0007669"/>
    <property type="project" value="UniProtKB-UniRule"/>
</dbReference>
<dbReference type="Gene3D" id="3.90.190.20">
    <property type="entry name" value="Mur ligase, C-terminal domain"/>
    <property type="match status" value="1"/>
</dbReference>